<evidence type="ECO:0000313" key="2">
    <source>
        <dbReference type="Proteomes" id="UP000319498"/>
    </source>
</evidence>
<dbReference type="GeneID" id="87589246"/>
<protein>
    <submittedName>
        <fullName evidence="1">Uncharacterized protein</fullName>
    </submittedName>
</protein>
<dbReference type="RefSeq" id="WP_236697898.1">
    <property type="nucleotide sequence ID" value="NZ_BJOL01000037.1"/>
</dbReference>
<reference evidence="1 2" key="1">
    <citation type="submission" date="2019-06" db="EMBL/GenBank/DDBJ databases">
        <title>Whole genome shotgun sequence of Brevibacillus formosus NBRC 15716.</title>
        <authorList>
            <person name="Hosoyama A."/>
            <person name="Uohara A."/>
            <person name="Ohji S."/>
            <person name="Ichikawa N."/>
        </authorList>
    </citation>
    <scope>NUCLEOTIDE SEQUENCE [LARGE SCALE GENOMIC DNA]</scope>
    <source>
        <strain evidence="1 2">NBRC 15716</strain>
    </source>
</reference>
<organism evidence="1 2">
    <name type="scientific">Brevibacillus formosus</name>
    <dbReference type="NCBI Taxonomy" id="54913"/>
    <lineage>
        <taxon>Bacteria</taxon>
        <taxon>Bacillati</taxon>
        <taxon>Bacillota</taxon>
        <taxon>Bacilli</taxon>
        <taxon>Bacillales</taxon>
        <taxon>Paenibacillaceae</taxon>
        <taxon>Brevibacillus</taxon>
    </lineage>
</organism>
<gene>
    <name evidence="1" type="ORF">BFO01nite_50860</name>
</gene>
<proteinExistence type="predicted"/>
<dbReference type="EMBL" id="BJOL01000037">
    <property type="protein sequence ID" value="GED60954.1"/>
    <property type="molecule type" value="Genomic_DNA"/>
</dbReference>
<dbReference type="Proteomes" id="UP000319498">
    <property type="component" value="Unassembled WGS sequence"/>
</dbReference>
<accession>A0ABQ0TCC0</accession>
<sequence>MNASGYTEAVEERLRAHGDSIVAGLPPFSLDERVSVLDKIRKSIAK</sequence>
<comment type="caution">
    <text evidence="1">The sequence shown here is derived from an EMBL/GenBank/DDBJ whole genome shotgun (WGS) entry which is preliminary data.</text>
</comment>
<name>A0ABQ0TCC0_9BACL</name>
<evidence type="ECO:0000313" key="1">
    <source>
        <dbReference type="EMBL" id="GED60954.1"/>
    </source>
</evidence>
<keyword evidence="2" id="KW-1185">Reference proteome</keyword>